<proteinExistence type="predicted"/>
<comment type="caution">
    <text evidence="1">The sequence shown here is derived from an EMBL/GenBank/DDBJ whole genome shotgun (WGS) entry which is preliminary data.</text>
</comment>
<evidence type="ECO:0000313" key="2">
    <source>
        <dbReference type="Proteomes" id="UP000821865"/>
    </source>
</evidence>
<sequence>MSCALSFLRSQSLRKRCAETATAETDTARSIIVSKRHGVITTQFTQEQRDMQFEEALQMVGEFGPFQWLLVGYLAVFMVPMHAIPMSAHVFTLLEPPHWCRQPELEAAFHLTPEEARDLAVPRMADGRWSGCTSARAEPDIPRSLDHPAEVEREPIAGQRPPAHGALPVRLAL</sequence>
<organism evidence="1 2">
    <name type="scientific">Dermacentor silvarum</name>
    <name type="common">Tick</name>
    <dbReference type="NCBI Taxonomy" id="543639"/>
    <lineage>
        <taxon>Eukaryota</taxon>
        <taxon>Metazoa</taxon>
        <taxon>Ecdysozoa</taxon>
        <taxon>Arthropoda</taxon>
        <taxon>Chelicerata</taxon>
        <taxon>Arachnida</taxon>
        <taxon>Acari</taxon>
        <taxon>Parasitiformes</taxon>
        <taxon>Ixodida</taxon>
        <taxon>Ixodoidea</taxon>
        <taxon>Ixodidae</taxon>
        <taxon>Rhipicephalinae</taxon>
        <taxon>Dermacentor</taxon>
    </lineage>
</organism>
<dbReference type="EMBL" id="CM023474">
    <property type="protein sequence ID" value="KAH7950483.1"/>
    <property type="molecule type" value="Genomic_DNA"/>
</dbReference>
<accession>A0ACB8CU95</accession>
<protein>
    <submittedName>
        <fullName evidence="1">Uncharacterized protein</fullName>
    </submittedName>
</protein>
<keyword evidence="2" id="KW-1185">Reference proteome</keyword>
<dbReference type="Proteomes" id="UP000821865">
    <property type="component" value="Chromosome 5"/>
</dbReference>
<evidence type="ECO:0000313" key="1">
    <source>
        <dbReference type="EMBL" id="KAH7950483.1"/>
    </source>
</evidence>
<gene>
    <name evidence="1" type="ORF">HPB49_024339</name>
</gene>
<name>A0ACB8CU95_DERSI</name>
<reference evidence="1" key="1">
    <citation type="submission" date="2020-05" db="EMBL/GenBank/DDBJ databases">
        <title>Large-scale comparative analyses of tick genomes elucidate their genetic diversity and vector capacities.</title>
        <authorList>
            <person name="Jia N."/>
            <person name="Wang J."/>
            <person name="Shi W."/>
            <person name="Du L."/>
            <person name="Sun Y."/>
            <person name="Zhan W."/>
            <person name="Jiang J."/>
            <person name="Wang Q."/>
            <person name="Zhang B."/>
            <person name="Ji P."/>
            <person name="Sakyi L.B."/>
            <person name="Cui X."/>
            <person name="Yuan T."/>
            <person name="Jiang B."/>
            <person name="Yang W."/>
            <person name="Lam T.T.-Y."/>
            <person name="Chang Q."/>
            <person name="Ding S."/>
            <person name="Wang X."/>
            <person name="Zhu J."/>
            <person name="Ruan X."/>
            <person name="Zhao L."/>
            <person name="Wei J."/>
            <person name="Que T."/>
            <person name="Du C."/>
            <person name="Cheng J."/>
            <person name="Dai P."/>
            <person name="Han X."/>
            <person name="Huang E."/>
            <person name="Gao Y."/>
            <person name="Liu J."/>
            <person name="Shao H."/>
            <person name="Ye R."/>
            <person name="Li L."/>
            <person name="Wei W."/>
            <person name="Wang X."/>
            <person name="Wang C."/>
            <person name="Yang T."/>
            <person name="Huo Q."/>
            <person name="Li W."/>
            <person name="Guo W."/>
            <person name="Chen H."/>
            <person name="Zhou L."/>
            <person name="Ni X."/>
            <person name="Tian J."/>
            <person name="Zhou Y."/>
            <person name="Sheng Y."/>
            <person name="Liu T."/>
            <person name="Pan Y."/>
            <person name="Xia L."/>
            <person name="Li J."/>
            <person name="Zhao F."/>
            <person name="Cao W."/>
        </authorList>
    </citation>
    <scope>NUCLEOTIDE SEQUENCE</scope>
    <source>
        <strain evidence="1">Dsil-2018</strain>
    </source>
</reference>